<dbReference type="STRING" id="1452487.AVW16_05365"/>
<dbReference type="AlphaFoldDB" id="A0A163DLC5"/>
<evidence type="ECO:0000256" key="2">
    <source>
        <dbReference type="PIRNR" id="PIRNR002094"/>
    </source>
</evidence>
<feature type="coiled-coil region" evidence="3">
    <location>
        <begin position="44"/>
        <end position="78"/>
    </location>
</feature>
<dbReference type="GO" id="GO:0050821">
    <property type="term" value="P:protein stabilization"/>
    <property type="evidence" value="ECO:0007669"/>
    <property type="project" value="TreeGrafter"/>
</dbReference>
<dbReference type="Proteomes" id="UP000076625">
    <property type="component" value="Unassembled WGS sequence"/>
</dbReference>
<keyword evidence="6" id="KW-1185">Reference proteome</keyword>
<dbReference type="OrthoDB" id="5294628at2"/>
<dbReference type="GO" id="GO:0051082">
    <property type="term" value="F:unfolded protein binding"/>
    <property type="evidence" value="ECO:0007669"/>
    <property type="project" value="InterPro"/>
</dbReference>
<keyword evidence="3" id="KW-0175">Coiled coil</keyword>
<dbReference type="SMART" id="SM00935">
    <property type="entry name" value="OmpH"/>
    <property type="match status" value="1"/>
</dbReference>
<evidence type="ECO:0000256" key="1">
    <source>
        <dbReference type="ARBA" id="ARBA00022729"/>
    </source>
</evidence>
<proteinExistence type="inferred from homology"/>
<sequence>MKALISAALVAGLLAPAVQAAELKIGFVQIERIYREAAPAVAIQKKLEKEFGERRNELRRLAERAKELEKQLARGNLAEKDRKLAEREFAGVDRDYRAKAREFSEDFNQRRNEEFAGVQERANRAVRQIAEREQFDIVLQDAVYVSPRIDLTAKVLKELEK</sequence>
<dbReference type="EMBL" id="LQQU01000004">
    <property type="protein sequence ID" value="KZE34911.1"/>
    <property type="molecule type" value="Genomic_DNA"/>
</dbReference>
<dbReference type="RefSeq" id="WP_066609710.1">
    <property type="nucleotide sequence ID" value="NZ_LQQU01000004.1"/>
</dbReference>
<organism evidence="5 6">
    <name type="scientific">Crenobacter luteus</name>
    <dbReference type="NCBI Taxonomy" id="1452487"/>
    <lineage>
        <taxon>Bacteria</taxon>
        <taxon>Pseudomonadati</taxon>
        <taxon>Pseudomonadota</taxon>
        <taxon>Betaproteobacteria</taxon>
        <taxon>Neisseriales</taxon>
        <taxon>Neisseriaceae</taxon>
        <taxon>Crenobacter</taxon>
    </lineage>
</organism>
<evidence type="ECO:0000313" key="5">
    <source>
        <dbReference type="EMBL" id="KZE34911.1"/>
    </source>
</evidence>
<comment type="similarity">
    <text evidence="2">Belongs to the skp family.</text>
</comment>
<dbReference type="PANTHER" id="PTHR35089">
    <property type="entry name" value="CHAPERONE PROTEIN SKP"/>
    <property type="match status" value="1"/>
</dbReference>
<dbReference type="PIRSF" id="PIRSF002094">
    <property type="entry name" value="OMP26_Skp"/>
    <property type="match status" value="1"/>
</dbReference>
<reference evidence="6" key="1">
    <citation type="submission" date="2016-01" db="EMBL/GenBank/DDBJ databases">
        <title>Draft genome of Chromobacterium sp. F49.</title>
        <authorList>
            <person name="Hong K.W."/>
        </authorList>
    </citation>
    <scope>NUCLEOTIDE SEQUENCE [LARGE SCALE GENOMIC DNA]</scope>
    <source>
        <strain evidence="6">CN10</strain>
    </source>
</reference>
<evidence type="ECO:0000256" key="4">
    <source>
        <dbReference type="SAM" id="SignalP"/>
    </source>
</evidence>
<dbReference type="GO" id="GO:0005829">
    <property type="term" value="C:cytosol"/>
    <property type="evidence" value="ECO:0007669"/>
    <property type="project" value="TreeGrafter"/>
</dbReference>
<keyword evidence="1 4" id="KW-0732">Signal</keyword>
<gene>
    <name evidence="5" type="ORF">AVW16_05365</name>
</gene>
<feature type="signal peptide" evidence="4">
    <location>
        <begin position="1"/>
        <end position="20"/>
    </location>
</feature>
<name>A0A163DLC5_9NEIS</name>
<dbReference type="PANTHER" id="PTHR35089:SF1">
    <property type="entry name" value="CHAPERONE PROTEIN SKP"/>
    <property type="match status" value="1"/>
</dbReference>
<dbReference type="SUPFAM" id="SSF111384">
    <property type="entry name" value="OmpH-like"/>
    <property type="match status" value="1"/>
</dbReference>
<evidence type="ECO:0000256" key="3">
    <source>
        <dbReference type="SAM" id="Coils"/>
    </source>
</evidence>
<comment type="caution">
    <text evidence="5">The sequence shown here is derived from an EMBL/GenBank/DDBJ whole genome shotgun (WGS) entry which is preliminary data.</text>
</comment>
<accession>A0A163DLC5</accession>
<dbReference type="InterPro" id="IPR024930">
    <property type="entry name" value="Skp_dom_sf"/>
</dbReference>
<dbReference type="Pfam" id="PF03938">
    <property type="entry name" value="OmpH"/>
    <property type="match status" value="1"/>
</dbReference>
<dbReference type="InterPro" id="IPR005632">
    <property type="entry name" value="Chaperone_Skp"/>
</dbReference>
<feature type="chain" id="PRO_5007842446" evidence="4">
    <location>
        <begin position="21"/>
        <end position="161"/>
    </location>
</feature>
<dbReference type="Gene3D" id="3.30.910.20">
    <property type="entry name" value="Skp domain"/>
    <property type="match status" value="1"/>
</dbReference>
<protein>
    <submittedName>
        <fullName evidence="5">Outer membrane protein chaperone</fullName>
    </submittedName>
</protein>
<evidence type="ECO:0000313" key="6">
    <source>
        <dbReference type="Proteomes" id="UP000076625"/>
    </source>
</evidence>